<protein>
    <submittedName>
        <fullName evidence="1">Uncharacterized protein</fullName>
    </submittedName>
</protein>
<dbReference type="SUPFAM" id="SSF54001">
    <property type="entry name" value="Cysteine proteinases"/>
    <property type="match status" value="1"/>
</dbReference>
<dbReference type="InterPro" id="IPR038765">
    <property type="entry name" value="Papain-like_cys_pep_sf"/>
</dbReference>
<dbReference type="InterPro" id="IPR053710">
    <property type="entry name" value="Arylamine_NAT_domain_sf"/>
</dbReference>
<reference evidence="1" key="1">
    <citation type="journal article" date="2020" name="Nature">
        <title>Giant virus diversity and host interactions through global metagenomics.</title>
        <authorList>
            <person name="Schulz F."/>
            <person name="Roux S."/>
            <person name="Paez-Espino D."/>
            <person name="Jungbluth S."/>
            <person name="Walsh D.A."/>
            <person name="Denef V.J."/>
            <person name="McMahon K.D."/>
            <person name="Konstantinidis K.T."/>
            <person name="Eloe-Fadrosh E.A."/>
            <person name="Kyrpides N.C."/>
            <person name="Woyke T."/>
        </authorList>
    </citation>
    <scope>NUCLEOTIDE SEQUENCE</scope>
    <source>
        <strain evidence="1">GVMAG-M-3300027736-24</strain>
    </source>
</reference>
<proteinExistence type="predicted"/>
<sequence length="271" mass="31871">MEFSIIKMKKQAITQDIVEEALRICYDNISFSTFPYIVYGLDSSKKTLQRYNSGNCIALSLFLKTYFKNLGIVSYLIPASVPKVHMVPGVNHICHVSLLIPYDKDRYFIVDPAFHFLEPLNCIESKNENYEREIKTMNIHNDTISTIKYVLTEPNEHNQYTKKQCTCLFTDKMDDPWYYYINEVKLEDADKYIGAVFMDKKPEPFIVKTVFDYETQTIQKLFHIKRMTPDTCVIIKNNKEVYSGNIKNIPIKLLNEIYTKLFKYFKKGIFT</sequence>
<accession>A0A6C0JJ19</accession>
<dbReference type="EMBL" id="MN740419">
    <property type="protein sequence ID" value="QHU05795.1"/>
    <property type="molecule type" value="Genomic_DNA"/>
</dbReference>
<evidence type="ECO:0000313" key="1">
    <source>
        <dbReference type="EMBL" id="QHU05795.1"/>
    </source>
</evidence>
<dbReference type="AlphaFoldDB" id="A0A6C0JJ19"/>
<organism evidence="1">
    <name type="scientific">viral metagenome</name>
    <dbReference type="NCBI Taxonomy" id="1070528"/>
    <lineage>
        <taxon>unclassified sequences</taxon>
        <taxon>metagenomes</taxon>
        <taxon>organismal metagenomes</taxon>
    </lineage>
</organism>
<name>A0A6C0JJ19_9ZZZZ</name>
<dbReference type="Gene3D" id="3.30.2140.20">
    <property type="match status" value="1"/>
</dbReference>